<dbReference type="EMBL" id="JABVCQ010000054">
    <property type="protein sequence ID" value="MBB1127353.1"/>
    <property type="molecule type" value="Genomic_DNA"/>
</dbReference>
<sequence length="74" mass="8299">MNVNCYIYQITWSPEDDAYLGRCVEFPALSWLASTPEEALLGIRQVIADVIADLEINAESIPEPVDKKHYCKAA</sequence>
<protein>
    <submittedName>
        <fullName evidence="1">Antitoxin HicB</fullName>
    </submittedName>
</protein>
<dbReference type="RefSeq" id="WP_182584975.1">
    <property type="nucleotide sequence ID" value="NZ_JABVCQ010000054.1"/>
</dbReference>
<proteinExistence type="predicted"/>
<reference evidence="1 2" key="1">
    <citation type="journal article" date="2020" name="Arch. Microbiol.">
        <title>The genome sequence of the giant phototrophic gammaproteobacterium Thiospirillum jenense gives insight into its physiological properties and phylogenetic relationships.</title>
        <authorList>
            <person name="Imhoff J.F."/>
            <person name="Meyer T.E."/>
            <person name="Kyndt J.A."/>
        </authorList>
    </citation>
    <scope>NUCLEOTIDE SEQUENCE [LARGE SCALE GENOMIC DNA]</scope>
    <source>
        <strain evidence="1 2">DSM 216</strain>
    </source>
</reference>
<dbReference type="AlphaFoldDB" id="A0A839HES0"/>
<name>A0A839HES0_9GAMM</name>
<dbReference type="Proteomes" id="UP000548632">
    <property type="component" value="Unassembled WGS sequence"/>
</dbReference>
<evidence type="ECO:0000313" key="2">
    <source>
        <dbReference type="Proteomes" id="UP000548632"/>
    </source>
</evidence>
<dbReference type="Gene3D" id="3.30.160.250">
    <property type="match status" value="1"/>
</dbReference>
<dbReference type="InterPro" id="IPR035069">
    <property type="entry name" value="TTHA1013/TTHA0281-like"/>
</dbReference>
<accession>A0A839HES0</accession>
<keyword evidence="2" id="KW-1185">Reference proteome</keyword>
<comment type="caution">
    <text evidence="1">The sequence shown here is derived from an EMBL/GenBank/DDBJ whole genome shotgun (WGS) entry which is preliminary data.</text>
</comment>
<evidence type="ECO:0000313" key="1">
    <source>
        <dbReference type="EMBL" id="MBB1127353.1"/>
    </source>
</evidence>
<gene>
    <name evidence="1" type="ORF">HUK38_14160</name>
</gene>
<organism evidence="1 2">
    <name type="scientific">Thiospirillum jenense</name>
    <dbReference type="NCBI Taxonomy" id="1653858"/>
    <lineage>
        <taxon>Bacteria</taxon>
        <taxon>Pseudomonadati</taxon>
        <taxon>Pseudomonadota</taxon>
        <taxon>Gammaproteobacteria</taxon>
        <taxon>Chromatiales</taxon>
        <taxon>Chromatiaceae</taxon>
        <taxon>Thiospirillum</taxon>
    </lineage>
</organism>
<dbReference type="SUPFAM" id="SSF143100">
    <property type="entry name" value="TTHA1013/TTHA0281-like"/>
    <property type="match status" value="1"/>
</dbReference>